<comment type="caution">
    <text evidence="1">The sequence shown here is derived from an EMBL/GenBank/DDBJ whole genome shotgun (WGS) entry which is preliminary data.</text>
</comment>
<evidence type="ECO:0000313" key="1">
    <source>
        <dbReference type="EMBL" id="KAH7907131.1"/>
    </source>
</evidence>
<organism evidence="1 2">
    <name type="scientific">Hygrophoropsis aurantiaca</name>
    <dbReference type="NCBI Taxonomy" id="72124"/>
    <lineage>
        <taxon>Eukaryota</taxon>
        <taxon>Fungi</taxon>
        <taxon>Dikarya</taxon>
        <taxon>Basidiomycota</taxon>
        <taxon>Agaricomycotina</taxon>
        <taxon>Agaricomycetes</taxon>
        <taxon>Agaricomycetidae</taxon>
        <taxon>Boletales</taxon>
        <taxon>Coniophorineae</taxon>
        <taxon>Hygrophoropsidaceae</taxon>
        <taxon>Hygrophoropsis</taxon>
    </lineage>
</organism>
<dbReference type="EMBL" id="MU267935">
    <property type="protein sequence ID" value="KAH7907131.1"/>
    <property type="molecule type" value="Genomic_DNA"/>
</dbReference>
<accession>A0ACB8A159</accession>
<reference evidence="1" key="1">
    <citation type="journal article" date="2021" name="New Phytol.">
        <title>Evolutionary innovations through gain and loss of genes in the ectomycorrhizal Boletales.</title>
        <authorList>
            <person name="Wu G."/>
            <person name="Miyauchi S."/>
            <person name="Morin E."/>
            <person name="Kuo A."/>
            <person name="Drula E."/>
            <person name="Varga T."/>
            <person name="Kohler A."/>
            <person name="Feng B."/>
            <person name="Cao Y."/>
            <person name="Lipzen A."/>
            <person name="Daum C."/>
            <person name="Hundley H."/>
            <person name="Pangilinan J."/>
            <person name="Johnson J."/>
            <person name="Barry K."/>
            <person name="LaButti K."/>
            <person name="Ng V."/>
            <person name="Ahrendt S."/>
            <person name="Min B."/>
            <person name="Choi I.G."/>
            <person name="Park H."/>
            <person name="Plett J.M."/>
            <person name="Magnuson J."/>
            <person name="Spatafora J.W."/>
            <person name="Nagy L.G."/>
            <person name="Henrissat B."/>
            <person name="Grigoriev I.V."/>
            <person name="Yang Z.L."/>
            <person name="Xu J."/>
            <person name="Martin F.M."/>
        </authorList>
    </citation>
    <scope>NUCLEOTIDE SEQUENCE</scope>
    <source>
        <strain evidence="1">ATCC 28755</strain>
    </source>
</reference>
<gene>
    <name evidence="1" type="ORF">BJ138DRAFT_534543</name>
</gene>
<protein>
    <submittedName>
        <fullName evidence="1">Uncharacterized protein</fullName>
    </submittedName>
</protein>
<proteinExistence type="predicted"/>
<dbReference type="Proteomes" id="UP000790377">
    <property type="component" value="Unassembled WGS sequence"/>
</dbReference>
<evidence type="ECO:0000313" key="2">
    <source>
        <dbReference type="Proteomes" id="UP000790377"/>
    </source>
</evidence>
<name>A0ACB8A159_9AGAM</name>
<sequence length="529" mass="57671">MEHNSSNPDDVAQAETSEPWSWHPPQFLIPVSSSLRSESSLHHPESVPAPALIPPLLSTANLQPDADFASNFPRAAKWCADGSSVLAHCENRSFQLFDTGAPESDSASQSIVTNAVTLQHARTFQLPAPVLDFAWYPGASSRNLPAYCFVASVRECPVKLLDATDGRLRASYKIVDHRERYIAPHSMAFNSTADKLYCGFEDAIEIFDIHRPGEGDRLHTTPSKKSRDGLKGIVSALAFPPYFASQDLFAAGTLTPYTPTFDNIALFNEASGDVVGFIGGIEDASGGGVVQLKFNPVKPHILYASFRRGRDRDDAVYAWDLRGDGAAPVSKFVVTKRSNNPESQSNSNGPNEKATFPTNQKIQFDIDVSGRWMGMGNQVGNVLLFDLDESGNGNDDAGMKMGLEREGQLDHGTEWREELHSGVDQDEHDGGIREVRPAMTYKAHQDTIGSVGFHPLRPFLISASGSRDFDGGNEDSSSSSSDSEDEGANEGGKEANRVKLIMKKSRHKLQPSVRDASIKLWSFDGREAG</sequence>
<keyword evidence="2" id="KW-1185">Reference proteome</keyword>